<evidence type="ECO:0000313" key="3">
    <source>
        <dbReference type="Proteomes" id="UP001174997"/>
    </source>
</evidence>
<proteinExistence type="predicted"/>
<keyword evidence="1" id="KW-0472">Membrane</keyword>
<comment type="caution">
    <text evidence="2">The sequence shown here is derived from an EMBL/GenBank/DDBJ whole genome shotgun (WGS) entry which is preliminary data.</text>
</comment>
<dbReference type="AlphaFoldDB" id="A0AA39ZM21"/>
<dbReference type="EMBL" id="JAULSY010000005">
    <property type="protein sequence ID" value="KAK0673612.1"/>
    <property type="molecule type" value="Genomic_DNA"/>
</dbReference>
<organism evidence="2 3">
    <name type="scientific">Cercophora samala</name>
    <dbReference type="NCBI Taxonomy" id="330535"/>
    <lineage>
        <taxon>Eukaryota</taxon>
        <taxon>Fungi</taxon>
        <taxon>Dikarya</taxon>
        <taxon>Ascomycota</taxon>
        <taxon>Pezizomycotina</taxon>
        <taxon>Sordariomycetes</taxon>
        <taxon>Sordariomycetidae</taxon>
        <taxon>Sordariales</taxon>
        <taxon>Lasiosphaeriaceae</taxon>
        <taxon>Cercophora</taxon>
    </lineage>
</organism>
<sequence>MLLIFHTLFPRSRIRQFPMAGCVFAASMQCYYTYIAAHHTVWLAFLICLYGLMIPIGFFFAPPGGIPACPHCYRTRSTYRTVVLSPLTISKHKGFLPI</sequence>
<keyword evidence="1" id="KW-0812">Transmembrane</keyword>
<keyword evidence="3" id="KW-1185">Reference proteome</keyword>
<evidence type="ECO:0000313" key="2">
    <source>
        <dbReference type="EMBL" id="KAK0673612.1"/>
    </source>
</evidence>
<feature type="transmembrane region" description="Helical" evidence="1">
    <location>
        <begin position="17"/>
        <end position="35"/>
    </location>
</feature>
<dbReference type="Proteomes" id="UP001174997">
    <property type="component" value="Unassembled WGS sequence"/>
</dbReference>
<reference evidence="2" key="1">
    <citation type="submission" date="2023-06" db="EMBL/GenBank/DDBJ databases">
        <title>Genome-scale phylogeny and comparative genomics of the fungal order Sordariales.</title>
        <authorList>
            <consortium name="Lawrence Berkeley National Laboratory"/>
            <person name="Hensen N."/>
            <person name="Bonometti L."/>
            <person name="Westerberg I."/>
            <person name="Brannstrom I.O."/>
            <person name="Guillou S."/>
            <person name="Cros-Aarteil S."/>
            <person name="Calhoun S."/>
            <person name="Haridas S."/>
            <person name="Kuo A."/>
            <person name="Mondo S."/>
            <person name="Pangilinan J."/>
            <person name="Riley R."/>
            <person name="Labutti K."/>
            <person name="Andreopoulos B."/>
            <person name="Lipzen A."/>
            <person name="Chen C."/>
            <person name="Yanf M."/>
            <person name="Daum C."/>
            <person name="Ng V."/>
            <person name="Clum A."/>
            <person name="Steindorff A."/>
            <person name="Ohm R."/>
            <person name="Martin F."/>
            <person name="Silar P."/>
            <person name="Natvig D."/>
            <person name="Lalanne C."/>
            <person name="Gautier V."/>
            <person name="Ament-Velasquez S.L."/>
            <person name="Kruys A."/>
            <person name="Hutchinson M.I."/>
            <person name="Powell A.J."/>
            <person name="Barry K."/>
            <person name="Miller A.N."/>
            <person name="Grigoriev I.V."/>
            <person name="Debuchy R."/>
            <person name="Gladieux P."/>
            <person name="Thoren M.H."/>
            <person name="Johannesson H."/>
        </authorList>
    </citation>
    <scope>NUCLEOTIDE SEQUENCE</scope>
    <source>
        <strain evidence="2">CBS 307.81</strain>
    </source>
</reference>
<protein>
    <submittedName>
        <fullName evidence="2">Uncharacterized protein</fullName>
    </submittedName>
</protein>
<gene>
    <name evidence="2" type="ORF">QBC41DRAFT_115586</name>
</gene>
<accession>A0AA39ZM21</accession>
<evidence type="ECO:0000256" key="1">
    <source>
        <dbReference type="SAM" id="Phobius"/>
    </source>
</evidence>
<name>A0AA39ZM21_9PEZI</name>
<feature type="transmembrane region" description="Helical" evidence="1">
    <location>
        <begin position="41"/>
        <end position="61"/>
    </location>
</feature>
<keyword evidence="1" id="KW-1133">Transmembrane helix</keyword>